<dbReference type="OrthoDB" id="6510177at2759"/>
<dbReference type="PANTHER" id="PTHR10796">
    <property type="entry name" value="PATCHED-RELATED"/>
    <property type="match status" value="1"/>
</dbReference>
<evidence type="ECO:0000256" key="9">
    <source>
        <dbReference type="SAM" id="Phobius"/>
    </source>
</evidence>
<keyword evidence="4 9" id="KW-0812">Transmembrane</keyword>
<feature type="transmembrane region" description="Helical" evidence="9">
    <location>
        <begin position="722"/>
        <end position="740"/>
    </location>
</feature>
<dbReference type="InterPro" id="IPR000731">
    <property type="entry name" value="SSD"/>
</dbReference>
<dbReference type="PANTHER" id="PTHR10796:SF92">
    <property type="entry name" value="PATCHED-RELATED, ISOFORM A"/>
    <property type="match status" value="1"/>
</dbReference>
<proteinExistence type="inferred from homology"/>
<keyword evidence="8" id="KW-0175">Coiled coil</keyword>
<feature type="domain" description="SSD" evidence="10">
    <location>
        <begin position="262"/>
        <end position="438"/>
    </location>
</feature>
<evidence type="ECO:0000256" key="7">
    <source>
        <dbReference type="ARBA" id="ARBA00023180"/>
    </source>
</evidence>
<feature type="transmembrane region" description="Helical" evidence="9">
    <location>
        <begin position="268"/>
        <end position="286"/>
    </location>
</feature>
<dbReference type="PROSITE" id="PS50156">
    <property type="entry name" value="SSD"/>
    <property type="match status" value="1"/>
</dbReference>
<name>A0A7I8VP26_9ANNE</name>
<feature type="transmembrane region" description="Helical" evidence="9">
    <location>
        <begin position="325"/>
        <end position="348"/>
    </location>
</feature>
<evidence type="ECO:0000256" key="2">
    <source>
        <dbReference type="ARBA" id="ARBA00005585"/>
    </source>
</evidence>
<organism evidence="11 12">
    <name type="scientific">Dimorphilus gyrociliatus</name>
    <dbReference type="NCBI Taxonomy" id="2664684"/>
    <lineage>
        <taxon>Eukaryota</taxon>
        <taxon>Metazoa</taxon>
        <taxon>Spiralia</taxon>
        <taxon>Lophotrochozoa</taxon>
        <taxon>Annelida</taxon>
        <taxon>Polychaeta</taxon>
        <taxon>Polychaeta incertae sedis</taxon>
        <taxon>Dinophilidae</taxon>
        <taxon>Dimorphilus</taxon>
    </lineage>
</organism>
<dbReference type="EMBL" id="CAJFCJ010000007">
    <property type="protein sequence ID" value="CAD5117817.1"/>
    <property type="molecule type" value="Genomic_DNA"/>
</dbReference>
<dbReference type="InterPro" id="IPR003392">
    <property type="entry name" value="PTHD_SSD"/>
</dbReference>
<evidence type="ECO:0000256" key="3">
    <source>
        <dbReference type="ARBA" id="ARBA00022475"/>
    </source>
</evidence>
<evidence type="ECO:0000256" key="6">
    <source>
        <dbReference type="ARBA" id="ARBA00023136"/>
    </source>
</evidence>
<evidence type="ECO:0000256" key="5">
    <source>
        <dbReference type="ARBA" id="ARBA00022989"/>
    </source>
</evidence>
<feature type="transmembrane region" description="Helical" evidence="9">
    <location>
        <begin position="747"/>
        <end position="769"/>
    </location>
</feature>
<reference evidence="11 12" key="1">
    <citation type="submission" date="2020-08" db="EMBL/GenBank/DDBJ databases">
        <authorList>
            <person name="Hejnol A."/>
        </authorList>
    </citation>
    <scope>NUCLEOTIDE SEQUENCE [LARGE SCALE GENOMIC DNA]</scope>
</reference>
<feature type="transmembrane region" description="Helical" evidence="9">
    <location>
        <begin position="848"/>
        <end position="871"/>
    </location>
</feature>
<dbReference type="FunFam" id="1.20.1640.10:FF:000013">
    <property type="entry name" value="PaTched Related family"/>
    <property type="match status" value="1"/>
</dbReference>
<protein>
    <submittedName>
        <fullName evidence="11">DgyrCDS6566</fullName>
    </submittedName>
</protein>
<feature type="transmembrane region" description="Helical" evidence="9">
    <location>
        <begin position="775"/>
        <end position="798"/>
    </location>
</feature>
<dbReference type="SUPFAM" id="SSF82866">
    <property type="entry name" value="Multidrug efflux transporter AcrB transmembrane domain"/>
    <property type="match status" value="2"/>
</dbReference>
<dbReference type="Gene3D" id="1.20.1640.10">
    <property type="entry name" value="Multidrug efflux transporter AcrB transmembrane domain"/>
    <property type="match status" value="2"/>
</dbReference>
<sequence length="891" mass="100191">MTTCRHDIAERALSKLFRKYAVLVSNYTLPFILVPLVITGICGAGLYRLEKESDSEYLYTPQNSLAKTERDKIGKLFPQADSVYDSLRATYLGSYAGLIINHKNRDNLYTRQNIEYIMKINKQVRAFKTKDGKTSYDDVCEERNGDCMQNSFLTAILDDDSSNVNKFPITYPIYELDIGGGNDSVNINLSPEIGGVTTNNNRQITKIEAIELRFFVSNSEDCNCDAWLASFLDNVDGINHPDLILHKVTSNTIEDELSRSATAVVSKFSILFTLLISFSIITQIWYGDSVRSKPFLALAGVASSGLAIVTGFGLMCWIGVKFIDLVLTCPFLAISIGCDDMFVLIAAWRTTDQKKSTSERLKSTFEEGGVSITITVNSTTISSDANLLFSQTLTDVLAITIGTISSFRSVQIFCGYLAVVLLFDFIYQITFFAGFMVYEGRREEKNGHFLTLRPVLSKSECIEQEKSTSYSIFCKGGISQAERDSQIDNNEKFAIDNKPHFASEFFKTKFAPFINHPFVRINTLILYIAYLGGTIYGCTRVDLGMELSRLAPDNSYVISYYAEQNRYFKKYFYSVSIAIEEEIDYLNLNNIKEINNVRQNLKNLENVHDEYLGNDWLLDFERFKTKHNIVINSQDALYNVLKNQFLNQPAYRAYNLDIAFSNKRILASRFWVTTKDSGPSTTQVELMKDARKITENAKLKMFSFAALYPIIEQYVAVLPNTLQNIGIATATMLVISLVLIPDVFTIIWVTLSIASICAGVIGFMAFWSVNIDTISMINLVMCIGFSVDFTAHTSYAFVKSSGETNLEKMQHAFEKIAFPVLLGGLSTILGLMGMAATNVYIFRVFFKTMLLVMLFGLLHGLLFLPTIMITLNGLCKKRGRSPRVSNSEIKA</sequence>
<gene>
    <name evidence="11" type="ORF">DGYR_LOCUS6302</name>
</gene>
<comment type="caution">
    <text evidence="11">The sequence shown here is derived from an EMBL/GenBank/DDBJ whole genome shotgun (WGS) entry which is preliminary data.</text>
</comment>
<keyword evidence="5 9" id="KW-1133">Transmembrane helix</keyword>
<keyword evidence="3" id="KW-1003">Cell membrane</keyword>
<feature type="transmembrane region" description="Helical" evidence="9">
    <location>
        <begin position="818"/>
        <end position="842"/>
    </location>
</feature>
<keyword evidence="6 9" id="KW-0472">Membrane</keyword>
<feature type="transmembrane region" description="Helical" evidence="9">
    <location>
        <begin position="298"/>
        <end position="318"/>
    </location>
</feature>
<evidence type="ECO:0000259" key="10">
    <source>
        <dbReference type="PROSITE" id="PS50156"/>
    </source>
</evidence>
<feature type="transmembrane region" description="Helical" evidence="9">
    <location>
        <begin position="416"/>
        <end position="438"/>
    </location>
</feature>
<feature type="coiled-coil region" evidence="8">
    <location>
        <begin position="587"/>
        <end position="614"/>
    </location>
</feature>
<dbReference type="AlphaFoldDB" id="A0A7I8VP26"/>
<comment type="subcellular location">
    <subcellularLocation>
        <location evidence="1">Cell membrane</location>
        <topology evidence="1">Multi-pass membrane protein</topology>
    </subcellularLocation>
</comment>
<dbReference type="InterPro" id="IPR051697">
    <property type="entry name" value="Patched_domain-protein"/>
</dbReference>
<evidence type="ECO:0000256" key="4">
    <source>
        <dbReference type="ARBA" id="ARBA00022692"/>
    </source>
</evidence>
<feature type="transmembrane region" description="Helical" evidence="9">
    <location>
        <begin position="27"/>
        <end position="47"/>
    </location>
</feature>
<dbReference type="Pfam" id="PF02460">
    <property type="entry name" value="Patched"/>
    <property type="match status" value="1"/>
</dbReference>
<dbReference type="Proteomes" id="UP000549394">
    <property type="component" value="Unassembled WGS sequence"/>
</dbReference>
<keyword evidence="7" id="KW-0325">Glycoprotein</keyword>
<accession>A0A7I8VP26</accession>
<dbReference type="GO" id="GO:0005886">
    <property type="term" value="C:plasma membrane"/>
    <property type="evidence" value="ECO:0007669"/>
    <property type="project" value="UniProtKB-SubCell"/>
</dbReference>
<comment type="similarity">
    <text evidence="2">Belongs to the patched family.</text>
</comment>
<evidence type="ECO:0000313" key="11">
    <source>
        <dbReference type="EMBL" id="CAD5117817.1"/>
    </source>
</evidence>
<evidence type="ECO:0000256" key="8">
    <source>
        <dbReference type="SAM" id="Coils"/>
    </source>
</evidence>
<keyword evidence="12" id="KW-1185">Reference proteome</keyword>
<evidence type="ECO:0000313" key="12">
    <source>
        <dbReference type="Proteomes" id="UP000549394"/>
    </source>
</evidence>
<evidence type="ECO:0000256" key="1">
    <source>
        <dbReference type="ARBA" id="ARBA00004651"/>
    </source>
</evidence>